<keyword evidence="3" id="KW-1185">Reference proteome</keyword>
<protein>
    <submittedName>
        <fullName evidence="2">Uncharacterized protein</fullName>
    </submittedName>
</protein>
<evidence type="ECO:0000313" key="2">
    <source>
        <dbReference type="Ensembl" id="ENSMCSP00000012409.1"/>
    </source>
</evidence>
<feature type="compositionally biased region" description="Low complexity" evidence="1">
    <location>
        <begin position="48"/>
        <end position="63"/>
    </location>
</feature>
<proteinExistence type="predicted"/>
<accession>A0A8C5TVC6</accession>
<feature type="region of interest" description="Disordered" evidence="1">
    <location>
        <begin position="41"/>
        <end position="74"/>
    </location>
</feature>
<dbReference type="Proteomes" id="UP000694560">
    <property type="component" value="Unplaced"/>
</dbReference>
<evidence type="ECO:0000256" key="1">
    <source>
        <dbReference type="SAM" id="MobiDB-lite"/>
    </source>
</evidence>
<reference evidence="2" key="2">
    <citation type="submission" date="2025-09" db="UniProtKB">
        <authorList>
            <consortium name="Ensembl"/>
        </authorList>
    </citation>
    <scope>IDENTIFICATION</scope>
</reference>
<reference evidence="2" key="1">
    <citation type="submission" date="2025-08" db="UniProtKB">
        <authorList>
            <consortium name="Ensembl"/>
        </authorList>
    </citation>
    <scope>IDENTIFICATION</scope>
</reference>
<evidence type="ECO:0000313" key="3">
    <source>
        <dbReference type="Proteomes" id="UP000694560"/>
    </source>
</evidence>
<name>A0A8C5TVC6_9PASS</name>
<feature type="compositionally biased region" description="Gly residues" evidence="1">
    <location>
        <begin position="64"/>
        <end position="74"/>
    </location>
</feature>
<sequence length="74" mass="7704">MRSAGTGCPAARPRPRVSVFHVKLTESALRLRELPGCKVRGWRAWGEPGTAPPRAATRPPGRSPAGGTGGDEGS</sequence>
<dbReference type="AlphaFoldDB" id="A0A8C5TVC6"/>
<organism evidence="2 3">
    <name type="scientific">Malurus cyaneus samueli</name>
    <dbReference type="NCBI Taxonomy" id="2593467"/>
    <lineage>
        <taxon>Eukaryota</taxon>
        <taxon>Metazoa</taxon>
        <taxon>Chordata</taxon>
        <taxon>Craniata</taxon>
        <taxon>Vertebrata</taxon>
        <taxon>Euteleostomi</taxon>
        <taxon>Archelosauria</taxon>
        <taxon>Archosauria</taxon>
        <taxon>Dinosauria</taxon>
        <taxon>Saurischia</taxon>
        <taxon>Theropoda</taxon>
        <taxon>Coelurosauria</taxon>
        <taxon>Aves</taxon>
        <taxon>Neognathae</taxon>
        <taxon>Neoaves</taxon>
        <taxon>Telluraves</taxon>
        <taxon>Australaves</taxon>
        <taxon>Passeriformes</taxon>
        <taxon>Meliphagoidea</taxon>
        <taxon>Maluridae</taxon>
        <taxon>Malurus</taxon>
    </lineage>
</organism>
<dbReference type="Ensembl" id="ENSMCST00000012730.1">
    <property type="protein sequence ID" value="ENSMCSP00000012409.1"/>
    <property type="gene ID" value="ENSMCSG00000008789.1"/>
</dbReference>